<keyword evidence="13" id="KW-0695">RNA-directed DNA polymerase</keyword>
<evidence type="ECO:0000256" key="13">
    <source>
        <dbReference type="ARBA" id="ARBA00022918"/>
    </source>
</evidence>
<dbReference type="GO" id="GO:0005634">
    <property type="term" value="C:nucleus"/>
    <property type="evidence" value="ECO:0007669"/>
    <property type="project" value="UniProtKB-SubCell"/>
</dbReference>
<reference evidence="20 21" key="1">
    <citation type="submission" date="2015-07" db="EMBL/GenBank/DDBJ databases">
        <authorList>
            <person name="Noorani M."/>
        </authorList>
    </citation>
    <scope>NUCLEOTIDE SEQUENCE [LARGE SCALE GENOMIC DNA]</scope>
    <source>
        <strain evidence="20">BBA 69670</strain>
    </source>
</reference>
<dbReference type="PROSITE" id="PS00598">
    <property type="entry name" value="CHROMO_1"/>
    <property type="match status" value="1"/>
</dbReference>
<keyword evidence="6" id="KW-0540">Nuclease</keyword>
<feature type="compositionally biased region" description="Polar residues" evidence="18">
    <location>
        <begin position="1"/>
        <end position="14"/>
    </location>
</feature>
<evidence type="ECO:0000256" key="1">
    <source>
        <dbReference type="ARBA" id="ARBA00004123"/>
    </source>
</evidence>
<accession>A0A0K6FNX3</accession>
<dbReference type="GO" id="GO:0006338">
    <property type="term" value="P:chromatin remodeling"/>
    <property type="evidence" value="ECO:0007669"/>
    <property type="project" value="UniProtKB-ARBA"/>
</dbReference>
<dbReference type="InterPro" id="IPR023779">
    <property type="entry name" value="Chromodomain_CS"/>
</dbReference>
<evidence type="ECO:0000259" key="19">
    <source>
        <dbReference type="PROSITE" id="PS50013"/>
    </source>
</evidence>
<feature type="compositionally biased region" description="Low complexity" evidence="18">
    <location>
        <begin position="366"/>
        <end position="376"/>
    </location>
</feature>
<dbReference type="GO" id="GO:0004190">
    <property type="term" value="F:aspartic-type endopeptidase activity"/>
    <property type="evidence" value="ECO:0007669"/>
    <property type="project" value="UniProtKB-KW"/>
</dbReference>
<dbReference type="Gene3D" id="3.30.420.10">
    <property type="entry name" value="Ribonuclease H-like superfamily/Ribonuclease H"/>
    <property type="match status" value="1"/>
</dbReference>
<evidence type="ECO:0000256" key="14">
    <source>
        <dbReference type="ARBA" id="ARBA00022932"/>
    </source>
</evidence>
<dbReference type="GO" id="GO:0004519">
    <property type="term" value="F:endonuclease activity"/>
    <property type="evidence" value="ECO:0007669"/>
    <property type="project" value="UniProtKB-KW"/>
</dbReference>
<dbReference type="CDD" id="cd09274">
    <property type="entry name" value="RNase_HI_RT_Ty3"/>
    <property type="match status" value="1"/>
</dbReference>
<dbReference type="Gene3D" id="2.40.70.10">
    <property type="entry name" value="Acid Proteases"/>
    <property type="match status" value="1"/>
</dbReference>
<keyword evidence="21" id="KW-1185">Reference proteome</keyword>
<organism evidence="20 21">
    <name type="scientific">Rhizoctonia solani</name>
    <dbReference type="NCBI Taxonomy" id="456999"/>
    <lineage>
        <taxon>Eukaryota</taxon>
        <taxon>Fungi</taxon>
        <taxon>Dikarya</taxon>
        <taxon>Basidiomycota</taxon>
        <taxon>Agaricomycotina</taxon>
        <taxon>Agaricomycetes</taxon>
        <taxon>Cantharellales</taxon>
        <taxon>Ceratobasidiaceae</taxon>
        <taxon>Rhizoctonia</taxon>
    </lineage>
</organism>
<dbReference type="GO" id="GO:0003964">
    <property type="term" value="F:RNA-directed DNA polymerase activity"/>
    <property type="evidence" value="ECO:0007669"/>
    <property type="project" value="UniProtKB-KW"/>
</dbReference>
<evidence type="ECO:0000313" key="20">
    <source>
        <dbReference type="EMBL" id="CUA67699.1"/>
    </source>
</evidence>
<feature type="region of interest" description="Disordered" evidence="18">
    <location>
        <begin position="183"/>
        <end position="206"/>
    </location>
</feature>
<feature type="compositionally biased region" description="Low complexity" evidence="18">
    <location>
        <begin position="384"/>
        <end position="402"/>
    </location>
</feature>
<keyword evidence="17" id="KW-0539">Nucleus</keyword>
<dbReference type="InterPro" id="IPR000477">
    <property type="entry name" value="RT_dom"/>
</dbReference>
<dbReference type="InterPro" id="IPR050951">
    <property type="entry name" value="Retrovirus_Pol_polyprotein"/>
</dbReference>
<dbReference type="SUPFAM" id="SSF53098">
    <property type="entry name" value="Ribonuclease H-like"/>
    <property type="match status" value="1"/>
</dbReference>
<feature type="region of interest" description="Disordered" evidence="18">
    <location>
        <begin position="1"/>
        <end position="58"/>
    </location>
</feature>
<dbReference type="PROSITE" id="PS50013">
    <property type="entry name" value="CHROMO_2"/>
    <property type="match status" value="1"/>
</dbReference>
<dbReference type="Pfam" id="PF03732">
    <property type="entry name" value="Retrotrans_gag"/>
    <property type="match status" value="1"/>
</dbReference>
<dbReference type="Pfam" id="PF17917">
    <property type="entry name" value="RT_RNaseH"/>
    <property type="match status" value="1"/>
</dbReference>
<dbReference type="FunFam" id="1.10.340.70:FF:000001">
    <property type="entry name" value="Retrovirus-related Pol polyprotein from transposon gypsy-like Protein"/>
    <property type="match status" value="1"/>
</dbReference>
<dbReference type="InterPro" id="IPR043128">
    <property type="entry name" value="Rev_trsase/Diguanyl_cyclase"/>
</dbReference>
<evidence type="ECO:0000256" key="17">
    <source>
        <dbReference type="ARBA" id="ARBA00023242"/>
    </source>
</evidence>
<keyword evidence="8" id="KW-0064">Aspartyl protease</keyword>
<dbReference type="InterPro" id="IPR036397">
    <property type="entry name" value="RNaseH_sf"/>
</dbReference>
<evidence type="ECO:0000256" key="5">
    <source>
        <dbReference type="ARBA" id="ARBA00022695"/>
    </source>
</evidence>
<keyword evidence="10" id="KW-0378">Hydrolase</keyword>
<evidence type="ECO:0000256" key="15">
    <source>
        <dbReference type="ARBA" id="ARBA00023125"/>
    </source>
</evidence>
<keyword evidence="16" id="KW-0233">DNA recombination</keyword>
<feature type="domain" description="Chromo" evidence="19">
    <location>
        <begin position="1423"/>
        <end position="1482"/>
    </location>
</feature>
<dbReference type="EC" id="2.7.7.49" evidence="2"/>
<feature type="region of interest" description="Disordered" evidence="18">
    <location>
        <begin position="135"/>
        <end position="156"/>
    </location>
</feature>
<evidence type="ECO:0000256" key="8">
    <source>
        <dbReference type="ARBA" id="ARBA00022750"/>
    </source>
</evidence>
<dbReference type="GO" id="GO:0003677">
    <property type="term" value="F:DNA binding"/>
    <property type="evidence" value="ECO:0007669"/>
    <property type="project" value="UniProtKB-KW"/>
</dbReference>
<dbReference type="InterPro" id="IPR023780">
    <property type="entry name" value="Chromo_domain"/>
</dbReference>
<dbReference type="SMART" id="SM00298">
    <property type="entry name" value="CHROMO"/>
    <property type="match status" value="1"/>
</dbReference>
<comment type="subcellular location">
    <subcellularLocation>
        <location evidence="1">Nucleus</location>
    </subcellularLocation>
</comment>
<keyword evidence="5" id="KW-0548">Nucleotidyltransferase</keyword>
<keyword evidence="12" id="KW-0229">DNA integration</keyword>
<evidence type="ECO:0000256" key="12">
    <source>
        <dbReference type="ARBA" id="ARBA00022908"/>
    </source>
</evidence>
<dbReference type="InterPro" id="IPR056924">
    <property type="entry name" value="SH3_Tf2-1"/>
</dbReference>
<dbReference type="Proteomes" id="UP000044841">
    <property type="component" value="Unassembled WGS sequence"/>
</dbReference>
<dbReference type="Gene3D" id="3.30.70.270">
    <property type="match status" value="2"/>
</dbReference>
<dbReference type="InterPro" id="IPR041588">
    <property type="entry name" value="Integrase_H2C2"/>
</dbReference>
<dbReference type="Pfam" id="PF00385">
    <property type="entry name" value="Chromo"/>
    <property type="match status" value="1"/>
</dbReference>
<evidence type="ECO:0000256" key="3">
    <source>
        <dbReference type="ARBA" id="ARBA00022670"/>
    </source>
</evidence>
<dbReference type="SUPFAM" id="SSF56672">
    <property type="entry name" value="DNA/RNA polymerases"/>
    <property type="match status" value="1"/>
</dbReference>
<keyword evidence="7" id="KW-0479">Metal-binding</keyword>
<dbReference type="Pfam" id="PF08284">
    <property type="entry name" value="RVP_2"/>
    <property type="match status" value="1"/>
</dbReference>
<name>A0A0K6FNX3_9AGAM</name>
<evidence type="ECO:0000256" key="10">
    <source>
        <dbReference type="ARBA" id="ARBA00022801"/>
    </source>
</evidence>
<dbReference type="PANTHER" id="PTHR37984">
    <property type="entry name" value="PROTEIN CBG26694"/>
    <property type="match status" value="1"/>
</dbReference>
<evidence type="ECO:0000313" key="21">
    <source>
        <dbReference type="Proteomes" id="UP000044841"/>
    </source>
</evidence>
<evidence type="ECO:0000256" key="18">
    <source>
        <dbReference type="SAM" id="MobiDB-lite"/>
    </source>
</evidence>
<dbReference type="Pfam" id="PF00078">
    <property type="entry name" value="RVT_1"/>
    <property type="match status" value="1"/>
</dbReference>
<evidence type="ECO:0000256" key="9">
    <source>
        <dbReference type="ARBA" id="ARBA00022759"/>
    </source>
</evidence>
<dbReference type="InterPro" id="IPR005162">
    <property type="entry name" value="Retrotrans_gag_dom"/>
</dbReference>
<dbReference type="EMBL" id="CYGV01000202">
    <property type="protein sequence ID" value="CUA67699.1"/>
    <property type="molecule type" value="Genomic_DNA"/>
</dbReference>
<dbReference type="Pfam" id="PF17921">
    <property type="entry name" value="Integrase_H2C2"/>
    <property type="match status" value="1"/>
</dbReference>
<protein>
    <recommendedName>
        <fullName evidence="2">RNA-directed DNA polymerase</fullName>
        <ecNumber evidence="2">2.7.7.49</ecNumber>
    </recommendedName>
</protein>
<dbReference type="InterPro" id="IPR012337">
    <property type="entry name" value="RNaseH-like_sf"/>
</dbReference>
<dbReference type="GO" id="GO:0046872">
    <property type="term" value="F:metal ion binding"/>
    <property type="evidence" value="ECO:0007669"/>
    <property type="project" value="UniProtKB-KW"/>
</dbReference>
<dbReference type="FunFam" id="3.30.70.270:FF:000026">
    <property type="entry name" value="Transposon Ty3-G Gag-Pol polyprotein"/>
    <property type="match status" value="1"/>
</dbReference>
<dbReference type="InterPro" id="IPR000953">
    <property type="entry name" value="Chromo/chromo_shadow_dom"/>
</dbReference>
<dbReference type="GO" id="GO:0003887">
    <property type="term" value="F:DNA-directed DNA polymerase activity"/>
    <property type="evidence" value="ECO:0007669"/>
    <property type="project" value="UniProtKB-KW"/>
</dbReference>
<evidence type="ECO:0000256" key="6">
    <source>
        <dbReference type="ARBA" id="ARBA00022722"/>
    </source>
</evidence>
<dbReference type="InterPro" id="IPR043502">
    <property type="entry name" value="DNA/RNA_pol_sf"/>
</dbReference>
<dbReference type="GO" id="GO:0006508">
    <property type="term" value="P:proteolysis"/>
    <property type="evidence" value="ECO:0007669"/>
    <property type="project" value="UniProtKB-KW"/>
</dbReference>
<keyword evidence="3" id="KW-0645">Protease</keyword>
<feature type="compositionally biased region" description="Pro residues" evidence="18">
    <location>
        <begin position="19"/>
        <end position="38"/>
    </location>
</feature>
<dbReference type="InterPro" id="IPR021109">
    <property type="entry name" value="Peptidase_aspartic_dom_sf"/>
</dbReference>
<keyword evidence="14" id="KW-0239">DNA-directed DNA polymerase</keyword>
<dbReference type="PANTHER" id="PTHR37984:SF5">
    <property type="entry name" value="PROTEIN NYNRIN-LIKE"/>
    <property type="match status" value="1"/>
</dbReference>
<keyword evidence="4" id="KW-0808">Transferase</keyword>
<dbReference type="GO" id="GO:0015074">
    <property type="term" value="P:DNA integration"/>
    <property type="evidence" value="ECO:0007669"/>
    <property type="project" value="UniProtKB-KW"/>
</dbReference>
<evidence type="ECO:0000256" key="4">
    <source>
        <dbReference type="ARBA" id="ARBA00022679"/>
    </source>
</evidence>
<gene>
    <name evidence="20" type="ORF">RSOLAG22IIIB_07541</name>
</gene>
<dbReference type="FunFam" id="3.30.70.270:FF:000003">
    <property type="entry name" value="Transposon Ty3-G Gag-Pol polyprotein"/>
    <property type="match status" value="1"/>
</dbReference>
<keyword evidence="15" id="KW-0238">DNA-binding</keyword>
<evidence type="ECO:0000256" key="2">
    <source>
        <dbReference type="ARBA" id="ARBA00012493"/>
    </source>
</evidence>
<dbReference type="Gene3D" id="2.40.50.40">
    <property type="match status" value="1"/>
</dbReference>
<dbReference type="InterPro" id="IPR016197">
    <property type="entry name" value="Chromo-like_dom_sf"/>
</dbReference>
<dbReference type="Gene3D" id="1.10.340.70">
    <property type="match status" value="1"/>
</dbReference>
<evidence type="ECO:0000256" key="11">
    <source>
        <dbReference type="ARBA" id="ARBA00022842"/>
    </source>
</evidence>
<dbReference type="GO" id="GO:0006310">
    <property type="term" value="P:DNA recombination"/>
    <property type="evidence" value="ECO:0007669"/>
    <property type="project" value="UniProtKB-KW"/>
</dbReference>
<keyword evidence="11" id="KW-0460">Magnesium</keyword>
<proteinExistence type="predicted"/>
<dbReference type="CDD" id="cd00303">
    <property type="entry name" value="retropepsin_like"/>
    <property type="match status" value="1"/>
</dbReference>
<dbReference type="SUPFAM" id="SSF54160">
    <property type="entry name" value="Chromo domain-like"/>
    <property type="match status" value="1"/>
</dbReference>
<keyword evidence="9" id="KW-0255">Endonuclease</keyword>
<dbReference type="Gene3D" id="3.10.10.10">
    <property type="entry name" value="HIV Type 1 Reverse Transcriptase, subunit A, domain 1"/>
    <property type="match status" value="1"/>
</dbReference>
<dbReference type="CDD" id="cd01647">
    <property type="entry name" value="RT_LTR"/>
    <property type="match status" value="1"/>
</dbReference>
<evidence type="ECO:0000256" key="16">
    <source>
        <dbReference type="ARBA" id="ARBA00023172"/>
    </source>
</evidence>
<sequence length="1485" mass="167225">MATKGKSASRSTSCAGGPTPGPSTIVPPPPGEPQPKQPQYPLDPVFGEGYEGPAQGEPAEGNHLWSLLQLINRKLDAIARTIEVMENVSVEQGSAISDIKTTLTNLPSTPILAPKADPDPTPRVPRVCTPSISFRLGSPIRGRSSPPKRLSASPTSQLLAVTPGAPSAPQATPIRATVPATTLAPGSTAAPSVKIPPPEKFKGDGNQGAKTWIMEATVWFHVTAPQFGHSFEAQMLYLLSRTEGKAATWAIPHMARITSRDPNRIRDFNGFVDAFKMAFVDPDSANKAARKITELKQTGTAQDYTNKFNVLAAELDWNENTLMFHYTNGLNWTVRSQLANRENQPRNMVELKRDVRHLDNVRQELAAAKAAASHSTSSDKKKPSTTASATTTTTSTSTTVKKGPLKDSPNFVPLEEREARHTANLCIKCGSPDHVFAKCTNGWRKEQVQGKAKAETAKIRNFTSIDDSENVFLSHESKFTPLLHLGIRIGKDPAEILALIDSGATANFISPRIVESLKIPTITLDCPRTVKMLDGSNPGQGKIWKQVQIVITPGSTQLLTALVCNIGENNIILGSPWLKTENPEINWQEGRVSFASKEEVHIASEEEADNDPLQGVPPQYHEFAKVFGEEEFKKLPPHWPYDISIDLKPNAHLPMGPLYSMTELESRELKEWLDKELLLGKIRHSRSEAASPVMFVKKADGSLRLVVDYCKLNEATKKNVYPLPQQDDLMAKLQGSKIFTKLDLRWGYNNGLFETLVMPFGLTNAPAAFQHFMNDLFRDILDIYVIIYLDDILIFSKNKADHTEHVKEVLWRLEANQLFCKPSKCFFHKQEVGYLGMTISTEGVSMEEAKVKAVREWPIPKTKKQLHSFSGFANFLHQFVWNFSKIARPLHDLLHQDRKWDWLSKENTAFKELKQAITNAPVLIHPDPSKPYFLETNASGAAMGAVLSQRGEDAQLHPVAFMLESFSAAEGNYNTHDKELLAIIRSFENWRIFLEGTKDPITVFTDHQNLEYWKSSRTFNQRHMRWHMLLAGFNFEIHYRLGKQSGKPDALSRRSDHVEIPPEPQVMLPDTVFVNLASEASLQSCIENALDSDSSLNDILFFLEHNPEEAPATIKRAFRDYQMEAGILFYQGRIFVPDDKDIKRDLIALFHDAPTAGHPGQQQTLELIRHRYYWPGIRATVFKYVDTCEICQQGKLPKIERPPLQTLEVPSQPWVHISYDMIVGLPKDQGYGQTERVNPFIEGYLRNYQGASQDEWVKWLPMAEFAYNNAKHSATGMTPFFCLYGRNPELSPSTVKMDNDDANAEAGSLQKRWEEALSALRLSKARMTDGKEPKVSFAVGDRVWLDSWNIKLRTASTKLNDRRLGPFKVTKVISPWAYELELPNTLRIHKVFHVTLLSKVQEDPKRPFQPRPDPVTINGEEEYEVEDIVDSKRRADEWHYRVKWKGYGPESNTWEPKKNLEHAEEILKKYHQKLLKKAHDAAKGL</sequence>
<evidence type="ECO:0000256" key="7">
    <source>
        <dbReference type="ARBA" id="ARBA00022723"/>
    </source>
</evidence>
<dbReference type="Pfam" id="PF24626">
    <property type="entry name" value="SH3_Tf2-1"/>
    <property type="match status" value="1"/>
</dbReference>
<dbReference type="InterPro" id="IPR041373">
    <property type="entry name" value="RT_RNaseH"/>
</dbReference>
<feature type="region of interest" description="Disordered" evidence="18">
    <location>
        <begin position="365"/>
        <end position="412"/>
    </location>
</feature>